<feature type="chain" id="PRO_5040759160" description="Peptidase M28 domain-containing protein" evidence="3">
    <location>
        <begin position="24"/>
        <end position="284"/>
    </location>
</feature>
<dbReference type="InterPro" id="IPR045175">
    <property type="entry name" value="M28_fam"/>
</dbReference>
<comment type="cofactor">
    <cofactor evidence="1">
        <name>Zn(2+)</name>
        <dbReference type="ChEBI" id="CHEBI:29105"/>
    </cofactor>
</comment>
<organism evidence="5 6">
    <name type="scientific">Desmophyllum pertusum</name>
    <dbReference type="NCBI Taxonomy" id="174260"/>
    <lineage>
        <taxon>Eukaryota</taxon>
        <taxon>Metazoa</taxon>
        <taxon>Cnidaria</taxon>
        <taxon>Anthozoa</taxon>
        <taxon>Hexacorallia</taxon>
        <taxon>Scleractinia</taxon>
        <taxon>Caryophylliina</taxon>
        <taxon>Caryophylliidae</taxon>
        <taxon>Desmophyllum</taxon>
    </lineage>
</organism>
<feature type="domain" description="Peptidase M28" evidence="4">
    <location>
        <begin position="84"/>
        <end position="237"/>
    </location>
</feature>
<comment type="similarity">
    <text evidence="2">Belongs to the peptidase M28 family. M28B subfamily.</text>
</comment>
<sequence>MEVCRKTVLVLFCLTAVWLSVESMTKTQSLRSILDHFTSTRNVYVDPAAKQRARDFIVKTFKDHGLHTWTEEFRSNQDKYPGVNVVGQLPGRYTGTSDDKIVVIGSHYDSVQTSPGVDDNGSGITALLQTLMLYTSPDKLKCSRDHTLLFVAFDLEEIQPSSNVPYSLSGNCPYPRGLCGSEYFVKNLTQSLNSTGAGFQGALVLETILNYNNTPNSQKFSPLLKNYFPQAYQQLFTNKFRGDFLSVIGRSYMTMESSLVGYQMLSKKMKTSKSLKLAFPRVCV</sequence>
<gene>
    <name evidence="5" type="ORF">OS493_004724</name>
</gene>
<dbReference type="Gene3D" id="3.40.630.10">
    <property type="entry name" value="Zn peptidases"/>
    <property type="match status" value="1"/>
</dbReference>
<protein>
    <recommendedName>
        <fullName evidence="4">Peptidase M28 domain-containing protein</fullName>
    </recommendedName>
</protein>
<dbReference type="OrthoDB" id="10013407at2759"/>
<evidence type="ECO:0000313" key="5">
    <source>
        <dbReference type="EMBL" id="KAJ7381126.1"/>
    </source>
</evidence>
<dbReference type="PANTHER" id="PTHR12147">
    <property type="entry name" value="METALLOPEPTIDASE M28 FAMILY MEMBER"/>
    <property type="match status" value="1"/>
</dbReference>
<dbReference type="Proteomes" id="UP001163046">
    <property type="component" value="Unassembled WGS sequence"/>
</dbReference>
<dbReference type="SUPFAM" id="SSF53187">
    <property type="entry name" value="Zn-dependent exopeptidases"/>
    <property type="match status" value="1"/>
</dbReference>
<keyword evidence="3" id="KW-0732">Signal</keyword>
<name>A0A9W9ZGI6_9CNID</name>
<dbReference type="EMBL" id="MU826351">
    <property type="protein sequence ID" value="KAJ7381126.1"/>
    <property type="molecule type" value="Genomic_DNA"/>
</dbReference>
<proteinExistence type="inferred from homology"/>
<dbReference type="GO" id="GO:0006508">
    <property type="term" value="P:proteolysis"/>
    <property type="evidence" value="ECO:0007669"/>
    <property type="project" value="InterPro"/>
</dbReference>
<dbReference type="PANTHER" id="PTHR12147:SF26">
    <property type="entry name" value="PEPTIDASE M28 DOMAIN-CONTAINING PROTEIN"/>
    <property type="match status" value="1"/>
</dbReference>
<evidence type="ECO:0000259" key="4">
    <source>
        <dbReference type="Pfam" id="PF04389"/>
    </source>
</evidence>
<dbReference type="Pfam" id="PF04389">
    <property type="entry name" value="Peptidase_M28"/>
    <property type="match status" value="1"/>
</dbReference>
<evidence type="ECO:0000256" key="2">
    <source>
        <dbReference type="ARBA" id="ARBA00005634"/>
    </source>
</evidence>
<reference evidence="5" key="1">
    <citation type="submission" date="2023-01" db="EMBL/GenBank/DDBJ databases">
        <title>Genome assembly of the deep-sea coral Lophelia pertusa.</title>
        <authorList>
            <person name="Herrera S."/>
            <person name="Cordes E."/>
        </authorList>
    </citation>
    <scope>NUCLEOTIDE SEQUENCE</scope>
    <source>
        <strain evidence="5">USNM1676648</strain>
        <tissue evidence="5">Polyp</tissue>
    </source>
</reference>
<evidence type="ECO:0000256" key="3">
    <source>
        <dbReference type="SAM" id="SignalP"/>
    </source>
</evidence>
<keyword evidence="6" id="KW-1185">Reference proteome</keyword>
<comment type="caution">
    <text evidence="5">The sequence shown here is derived from an EMBL/GenBank/DDBJ whole genome shotgun (WGS) entry which is preliminary data.</text>
</comment>
<evidence type="ECO:0000256" key="1">
    <source>
        <dbReference type="ARBA" id="ARBA00001947"/>
    </source>
</evidence>
<evidence type="ECO:0000313" key="6">
    <source>
        <dbReference type="Proteomes" id="UP001163046"/>
    </source>
</evidence>
<dbReference type="GO" id="GO:0008235">
    <property type="term" value="F:metalloexopeptidase activity"/>
    <property type="evidence" value="ECO:0007669"/>
    <property type="project" value="InterPro"/>
</dbReference>
<dbReference type="InterPro" id="IPR007484">
    <property type="entry name" value="Peptidase_M28"/>
</dbReference>
<accession>A0A9W9ZGI6</accession>
<dbReference type="AlphaFoldDB" id="A0A9W9ZGI6"/>
<feature type="signal peptide" evidence="3">
    <location>
        <begin position="1"/>
        <end position="23"/>
    </location>
</feature>